<dbReference type="PANTHER" id="PTHR47959:SF13">
    <property type="entry name" value="ATP-DEPENDENT RNA HELICASE RHLE"/>
    <property type="match status" value="1"/>
</dbReference>
<feature type="compositionally biased region" description="Gly residues" evidence="7">
    <location>
        <begin position="485"/>
        <end position="503"/>
    </location>
</feature>
<evidence type="ECO:0000313" key="11">
    <source>
        <dbReference type="EMBL" id="TFC47080.1"/>
    </source>
</evidence>
<evidence type="ECO:0000256" key="5">
    <source>
        <dbReference type="ARBA" id="ARBA00038437"/>
    </source>
</evidence>
<dbReference type="SUPFAM" id="SSF52540">
    <property type="entry name" value="P-loop containing nucleoside triphosphate hydrolases"/>
    <property type="match status" value="2"/>
</dbReference>
<evidence type="ECO:0000256" key="1">
    <source>
        <dbReference type="ARBA" id="ARBA00022741"/>
    </source>
</evidence>
<name>A0AAQ2C5Y8_9MICO</name>
<keyword evidence="3 11" id="KW-0347">Helicase</keyword>
<keyword evidence="2" id="KW-0378">Hydrolase</keyword>
<keyword evidence="1" id="KW-0547">Nucleotide-binding</keyword>
<dbReference type="Pfam" id="PF00271">
    <property type="entry name" value="Helicase_C"/>
    <property type="match status" value="1"/>
</dbReference>
<dbReference type="InterPro" id="IPR050079">
    <property type="entry name" value="DEAD_box_RNA_helicase"/>
</dbReference>
<dbReference type="InterPro" id="IPR044742">
    <property type="entry name" value="DEAD/DEAH_RhlB"/>
</dbReference>
<evidence type="ECO:0000259" key="8">
    <source>
        <dbReference type="PROSITE" id="PS51192"/>
    </source>
</evidence>
<dbReference type="RefSeq" id="WP_134451402.1">
    <property type="nucleotide sequence ID" value="NZ_SOFY01000047.1"/>
</dbReference>
<evidence type="ECO:0000256" key="4">
    <source>
        <dbReference type="ARBA" id="ARBA00022840"/>
    </source>
</evidence>
<feature type="compositionally biased region" description="Gly residues" evidence="7">
    <location>
        <begin position="432"/>
        <end position="445"/>
    </location>
</feature>
<dbReference type="PANTHER" id="PTHR47959">
    <property type="entry name" value="ATP-DEPENDENT RNA HELICASE RHLE-RELATED"/>
    <property type="match status" value="1"/>
</dbReference>
<reference evidence="11 12" key="1">
    <citation type="submission" date="2019-03" db="EMBL/GenBank/DDBJ databases">
        <title>Genomics of glacier-inhabiting Cryobacterium strains.</title>
        <authorList>
            <person name="Liu Q."/>
            <person name="Xin Y.-H."/>
        </authorList>
    </citation>
    <scope>NUCLEOTIDE SEQUENCE [LARGE SCALE GENOMIC DNA]</scope>
    <source>
        <strain evidence="12">TMT1-22</strain>
    </source>
</reference>
<feature type="domain" description="DEAD-box RNA helicase Q" evidence="10">
    <location>
        <begin position="5"/>
        <end position="33"/>
    </location>
</feature>
<dbReference type="InterPro" id="IPR027417">
    <property type="entry name" value="P-loop_NTPase"/>
</dbReference>
<dbReference type="CDD" id="cd18787">
    <property type="entry name" value="SF2_C_DEAD"/>
    <property type="match status" value="1"/>
</dbReference>
<dbReference type="InterPro" id="IPR014014">
    <property type="entry name" value="RNA_helicase_DEAD_Q_motif"/>
</dbReference>
<proteinExistence type="inferred from homology"/>
<dbReference type="Gene3D" id="3.40.50.300">
    <property type="entry name" value="P-loop containing nucleotide triphosphate hydrolases"/>
    <property type="match status" value="2"/>
</dbReference>
<keyword evidence="4" id="KW-0067">ATP-binding</keyword>
<evidence type="ECO:0000259" key="10">
    <source>
        <dbReference type="PROSITE" id="PS51195"/>
    </source>
</evidence>
<evidence type="ECO:0000256" key="7">
    <source>
        <dbReference type="SAM" id="MobiDB-lite"/>
    </source>
</evidence>
<dbReference type="InterPro" id="IPR011545">
    <property type="entry name" value="DEAD/DEAH_box_helicase_dom"/>
</dbReference>
<gene>
    <name evidence="11" type="ORF">E3O49_08825</name>
</gene>
<feature type="compositionally biased region" description="Low complexity" evidence="7">
    <location>
        <begin position="504"/>
        <end position="521"/>
    </location>
</feature>
<keyword evidence="12" id="KW-1185">Reference proteome</keyword>
<dbReference type="GO" id="GO:0016787">
    <property type="term" value="F:hydrolase activity"/>
    <property type="evidence" value="ECO:0007669"/>
    <property type="project" value="UniProtKB-KW"/>
</dbReference>
<evidence type="ECO:0000313" key="12">
    <source>
        <dbReference type="Proteomes" id="UP000297403"/>
    </source>
</evidence>
<protein>
    <submittedName>
        <fullName evidence="11">DEAD/DEAH box helicase</fullName>
    </submittedName>
</protein>
<evidence type="ECO:0000256" key="2">
    <source>
        <dbReference type="ARBA" id="ARBA00022801"/>
    </source>
</evidence>
<dbReference type="PROSITE" id="PS51195">
    <property type="entry name" value="Q_MOTIF"/>
    <property type="match status" value="1"/>
</dbReference>
<dbReference type="GO" id="GO:0003724">
    <property type="term" value="F:RNA helicase activity"/>
    <property type="evidence" value="ECO:0007669"/>
    <property type="project" value="InterPro"/>
</dbReference>
<dbReference type="InterPro" id="IPR001650">
    <property type="entry name" value="Helicase_C-like"/>
</dbReference>
<dbReference type="InterPro" id="IPR014001">
    <property type="entry name" value="Helicase_ATP-bd"/>
</dbReference>
<dbReference type="GO" id="GO:0005524">
    <property type="term" value="F:ATP binding"/>
    <property type="evidence" value="ECO:0007669"/>
    <property type="project" value="UniProtKB-KW"/>
</dbReference>
<dbReference type="PROSITE" id="PS51192">
    <property type="entry name" value="HELICASE_ATP_BIND_1"/>
    <property type="match status" value="1"/>
</dbReference>
<dbReference type="AlphaFoldDB" id="A0AAQ2C5Y8"/>
<dbReference type="CDD" id="cd00268">
    <property type="entry name" value="DEADc"/>
    <property type="match status" value="1"/>
</dbReference>
<dbReference type="SMART" id="SM00490">
    <property type="entry name" value="HELICc"/>
    <property type="match status" value="1"/>
</dbReference>
<evidence type="ECO:0000256" key="3">
    <source>
        <dbReference type="ARBA" id="ARBA00022806"/>
    </source>
</evidence>
<feature type="region of interest" description="Disordered" evidence="7">
    <location>
        <begin position="400"/>
        <end position="521"/>
    </location>
</feature>
<dbReference type="GO" id="GO:0005829">
    <property type="term" value="C:cytosol"/>
    <property type="evidence" value="ECO:0007669"/>
    <property type="project" value="TreeGrafter"/>
</dbReference>
<sequence length="571" mass="59120">MSEISSFSALGVPAPLVSVLTSQGIDSPFPIQIDTLPDTLNGRDVLGRGKTGSGKTLAFALPMVSRLGGKLAGGKRRPGRPLGLILAPTRELATQITNALTPLAEAYGLNTTTIFGGVSQGRQVSALKAGVDIVVACPGRLEDLMKQGFISLDAVEITVLDEADHMADLGFLPVVTRIMDKTPSSGQRLLFSATLDNGVDKIVRRFLHNEVMHSVDEANSHVSAMTHHVFEIDGVESKKALVEKLASGSGRRILFMRTKHQAKKLAKSLTDAGIPSVDLHGNLSQVARDRNLAAFSAGDVKVLVATDVAARGVHVDDIELVIHVDPPAEHKAYLHRSGRTARAGSAGDVVTLVLPEQRRDTDALLRKAAIKVSPQRVTASSPAVDALVGDVAAYVKPVPRVEQPQGQSQGGRSQGANAQRKRVNRDERDGGGRGGQGNGRGGRGGDAAPAGGARQERSGRPAASGHSHAPAGNGGGQGRSAQGSGRSGGLQVGGLVRGAGSTGGARRSAPRRAQGPPRATAAARVVRLRAPVAPAACRSAASSAVPVPPEAHAARLRAARRANPSAPRLAV</sequence>
<evidence type="ECO:0000256" key="6">
    <source>
        <dbReference type="PROSITE-ProRule" id="PRU00552"/>
    </source>
</evidence>
<dbReference type="Proteomes" id="UP000297403">
    <property type="component" value="Unassembled WGS sequence"/>
</dbReference>
<organism evidence="11 12">
    <name type="scientific">Cryobacterium shii</name>
    <dbReference type="NCBI Taxonomy" id="1259235"/>
    <lineage>
        <taxon>Bacteria</taxon>
        <taxon>Bacillati</taxon>
        <taxon>Actinomycetota</taxon>
        <taxon>Actinomycetes</taxon>
        <taxon>Micrococcales</taxon>
        <taxon>Microbacteriaceae</taxon>
        <taxon>Cryobacterium</taxon>
    </lineage>
</organism>
<comment type="similarity">
    <text evidence="5">Belongs to the DEAD box helicase family.</text>
</comment>
<evidence type="ECO:0000259" key="9">
    <source>
        <dbReference type="PROSITE" id="PS51194"/>
    </source>
</evidence>
<feature type="domain" description="Helicase ATP-binding" evidence="8">
    <location>
        <begin position="36"/>
        <end position="213"/>
    </location>
</feature>
<comment type="caution">
    <text evidence="11">The sequence shown here is derived from an EMBL/GenBank/DDBJ whole genome shotgun (WGS) entry which is preliminary data.</text>
</comment>
<feature type="domain" description="Helicase C-terminal" evidence="9">
    <location>
        <begin position="237"/>
        <end position="388"/>
    </location>
</feature>
<accession>A0AAQ2C5Y8</accession>
<dbReference type="SMART" id="SM00487">
    <property type="entry name" value="DEXDc"/>
    <property type="match status" value="1"/>
</dbReference>
<dbReference type="EMBL" id="SOFY01000047">
    <property type="protein sequence ID" value="TFC47080.1"/>
    <property type="molecule type" value="Genomic_DNA"/>
</dbReference>
<dbReference type="Pfam" id="PF00270">
    <property type="entry name" value="DEAD"/>
    <property type="match status" value="1"/>
</dbReference>
<feature type="short sequence motif" description="Q motif" evidence="6">
    <location>
        <begin position="5"/>
        <end position="33"/>
    </location>
</feature>
<dbReference type="PROSITE" id="PS51194">
    <property type="entry name" value="HELICASE_CTER"/>
    <property type="match status" value="1"/>
</dbReference>
<dbReference type="GO" id="GO:0003676">
    <property type="term" value="F:nucleic acid binding"/>
    <property type="evidence" value="ECO:0007669"/>
    <property type="project" value="InterPro"/>
</dbReference>